<proteinExistence type="inferred from homology"/>
<evidence type="ECO:0000256" key="4">
    <source>
        <dbReference type="ARBA" id="ARBA00023172"/>
    </source>
</evidence>
<dbReference type="SUPFAM" id="SSF57863">
    <property type="entry name" value="ArfGap/RecO-like zinc finger"/>
    <property type="match status" value="1"/>
</dbReference>
<dbReference type="GO" id="GO:0006310">
    <property type="term" value="P:DNA recombination"/>
    <property type="evidence" value="ECO:0007669"/>
    <property type="project" value="UniProtKB-UniRule"/>
</dbReference>
<comment type="caution">
    <text evidence="9">The sequence shown here is derived from an EMBL/GenBank/DDBJ whole genome shotgun (WGS) entry which is preliminary data.</text>
</comment>
<dbReference type="AlphaFoldDB" id="A0A1V2GYW1"/>
<dbReference type="InterPro" id="IPR037278">
    <property type="entry name" value="ARFGAP/RecO"/>
</dbReference>
<gene>
    <name evidence="7" type="primary">recO</name>
    <name evidence="9" type="ORF">BKE38_18380</name>
</gene>
<dbReference type="Pfam" id="PF11967">
    <property type="entry name" value="RecO_N"/>
    <property type="match status" value="1"/>
</dbReference>
<keyword evidence="5 7" id="KW-0234">DNA repair</keyword>
<evidence type="ECO:0000313" key="9">
    <source>
        <dbReference type="EMBL" id="ONG50390.1"/>
    </source>
</evidence>
<dbReference type="Gene3D" id="2.40.50.140">
    <property type="entry name" value="Nucleic acid-binding proteins"/>
    <property type="match status" value="1"/>
</dbReference>
<evidence type="ECO:0000256" key="6">
    <source>
        <dbReference type="ARBA" id="ARBA00033409"/>
    </source>
</evidence>
<evidence type="ECO:0000256" key="5">
    <source>
        <dbReference type="ARBA" id="ARBA00023204"/>
    </source>
</evidence>
<evidence type="ECO:0000256" key="1">
    <source>
        <dbReference type="ARBA" id="ARBA00007452"/>
    </source>
</evidence>
<dbReference type="InterPro" id="IPR012340">
    <property type="entry name" value="NA-bd_OB-fold"/>
</dbReference>
<sequence>MEWQAPAIVLEARPHGEGGAIVQVLTEEHGRHAGLAHGGGSRAQAGLWQPGNLVEVRWTGRAAEHLGAMRGEMVHPTAALALDEKLTLALLNAACALSADALPEREAQPRVFAGLLTLMANLGRGAPALLPDYVRYEALLLESLGFSLDLSACAVTGRRDDLTHVSPRSGRAVCREAAEPYRDRLLPLPLFLQGGQDERDPAEWLKGLSVTGHFLARDVFGGRHRPVPAARQRLVDRVSALLPPSERTAHAAS</sequence>
<dbReference type="Proteomes" id="UP000188879">
    <property type="component" value="Unassembled WGS sequence"/>
</dbReference>
<comment type="similarity">
    <text evidence="1 7">Belongs to the RecO family.</text>
</comment>
<dbReference type="RefSeq" id="WP_076958773.1">
    <property type="nucleotide sequence ID" value="NZ_MLCO01000190.1"/>
</dbReference>
<dbReference type="PANTHER" id="PTHR33991">
    <property type="entry name" value="DNA REPAIR PROTEIN RECO"/>
    <property type="match status" value="1"/>
</dbReference>
<dbReference type="HAMAP" id="MF_00201">
    <property type="entry name" value="RecO"/>
    <property type="match status" value="1"/>
</dbReference>
<feature type="domain" description="DNA replication/recombination mediator RecO N-terminal" evidence="8">
    <location>
        <begin position="1"/>
        <end position="74"/>
    </location>
</feature>
<evidence type="ECO:0000259" key="8">
    <source>
        <dbReference type="Pfam" id="PF11967"/>
    </source>
</evidence>
<evidence type="ECO:0000256" key="7">
    <source>
        <dbReference type="HAMAP-Rule" id="MF_00201"/>
    </source>
</evidence>
<evidence type="ECO:0000256" key="3">
    <source>
        <dbReference type="ARBA" id="ARBA00022763"/>
    </source>
</evidence>
<keyword evidence="4 7" id="KW-0233">DNA recombination</keyword>
<dbReference type="GO" id="GO:0006302">
    <property type="term" value="P:double-strand break repair"/>
    <property type="evidence" value="ECO:0007669"/>
    <property type="project" value="TreeGrafter"/>
</dbReference>
<dbReference type="GO" id="GO:0043590">
    <property type="term" value="C:bacterial nucleoid"/>
    <property type="evidence" value="ECO:0007669"/>
    <property type="project" value="TreeGrafter"/>
</dbReference>
<organism evidence="9 10">
    <name type="scientific">Teichococcus deserti</name>
    <dbReference type="NCBI Taxonomy" id="1817963"/>
    <lineage>
        <taxon>Bacteria</taxon>
        <taxon>Pseudomonadati</taxon>
        <taxon>Pseudomonadota</taxon>
        <taxon>Alphaproteobacteria</taxon>
        <taxon>Acetobacterales</taxon>
        <taxon>Roseomonadaceae</taxon>
        <taxon>Roseomonas</taxon>
    </lineage>
</organism>
<keyword evidence="3 7" id="KW-0227">DNA damage</keyword>
<dbReference type="Pfam" id="PF02565">
    <property type="entry name" value="RecO_C"/>
    <property type="match status" value="1"/>
</dbReference>
<dbReference type="NCBIfam" id="TIGR00613">
    <property type="entry name" value="reco"/>
    <property type="match status" value="1"/>
</dbReference>
<accession>A0A1V2GYW1</accession>
<dbReference type="InterPro" id="IPR022572">
    <property type="entry name" value="DNA_rep/recomb_RecO_N"/>
</dbReference>
<reference evidence="9 10" key="1">
    <citation type="submission" date="2016-10" db="EMBL/GenBank/DDBJ databases">
        <title>Draft Genome sequence of Roseomonas sp. strain M3.</title>
        <authorList>
            <person name="Subhash Y."/>
            <person name="Lee S."/>
        </authorList>
    </citation>
    <scope>NUCLEOTIDE SEQUENCE [LARGE SCALE GENOMIC DNA]</scope>
    <source>
        <strain evidence="9 10">M3</strain>
    </source>
</reference>
<dbReference type="InterPro" id="IPR042242">
    <property type="entry name" value="RecO_C"/>
</dbReference>
<dbReference type="PANTHER" id="PTHR33991:SF1">
    <property type="entry name" value="DNA REPAIR PROTEIN RECO"/>
    <property type="match status" value="1"/>
</dbReference>
<evidence type="ECO:0000313" key="10">
    <source>
        <dbReference type="Proteomes" id="UP000188879"/>
    </source>
</evidence>
<protein>
    <recommendedName>
        <fullName evidence="2 7">DNA repair protein RecO</fullName>
    </recommendedName>
    <alternativeName>
        <fullName evidence="6 7">Recombination protein O</fullName>
    </alternativeName>
</protein>
<keyword evidence="10" id="KW-1185">Reference proteome</keyword>
<evidence type="ECO:0000256" key="2">
    <source>
        <dbReference type="ARBA" id="ARBA00021310"/>
    </source>
</evidence>
<dbReference type="Gene3D" id="1.20.1440.120">
    <property type="entry name" value="Recombination protein O, C-terminal domain"/>
    <property type="match status" value="1"/>
</dbReference>
<dbReference type="SUPFAM" id="SSF50249">
    <property type="entry name" value="Nucleic acid-binding proteins"/>
    <property type="match status" value="1"/>
</dbReference>
<dbReference type="OrthoDB" id="9804792at2"/>
<dbReference type="EMBL" id="MLCO01000190">
    <property type="protein sequence ID" value="ONG50390.1"/>
    <property type="molecule type" value="Genomic_DNA"/>
</dbReference>
<dbReference type="InterPro" id="IPR003717">
    <property type="entry name" value="RecO"/>
</dbReference>
<comment type="function">
    <text evidence="7">Involved in DNA repair and RecF pathway recombination.</text>
</comment>
<name>A0A1V2GYW1_9PROT</name>